<evidence type="ECO:0000313" key="4">
    <source>
        <dbReference type="Proteomes" id="UP000178248"/>
    </source>
</evidence>
<proteinExistence type="predicted"/>
<dbReference type="STRING" id="1798551.A3B30_03905"/>
<evidence type="ECO:0000256" key="2">
    <source>
        <dbReference type="SAM" id="Phobius"/>
    </source>
</evidence>
<keyword evidence="2" id="KW-0472">Membrane</keyword>
<comment type="caution">
    <text evidence="3">The sequence shown here is derived from an EMBL/GenBank/DDBJ whole genome shotgun (WGS) entry which is preliminary data.</text>
</comment>
<keyword evidence="2" id="KW-0812">Transmembrane</keyword>
<protein>
    <submittedName>
        <fullName evidence="3">Uncharacterized protein</fullName>
    </submittedName>
</protein>
<organism evidence="3 4">
    <name type="scientific">Candidatus Komeilibacteria bacterium RIFCSPLOWO2_01_FULL_52_15</name>
    <dbReference type="NCBI Taxonomy" id="1798551"/>
    <lineage>
        <taxon>Bacteria</taxon>
        <taxon>Candidatus Komeiliibacteriota</taxon>
    </lineage>
</organism>
<accession>A0A1G2BRX8</accession>
<keyword evidence="2" id="KW-1133">Transmembrane helix</keyword>
<evidence type="ECO:0000313" key="3">
    <source>
        <dbReference type="EMBL" id="OGY91309.1"/>
    </source>
</evidence>
<feature type="region of interest" description="Disordered" evidence="1">
    <location>
        <begin position="15"/>
        <end position="40"/>
    </location>
</feature>
<sequence>MIHLFLAKKKRAVPLSDTGKRGSPSTTFGVKSDAKRGSPSTTFGVKSGAGFTLIEGIIASGIISTALIVGLALAYSNLIAAQANSDRIIAGNLAREALEVVRNIRDSNWLRFQANADKDNNAVNGIQFYSWDDFFDGWPNYNAATCTNGDCGNYFDVILSDVNFSNPNAYNYSLRKVTSVNRDALTCLQDTGQPSCRVHMQGTTYFQAAAPSGAATPYVRRVVLKPICWDGTNEIVDFDAVNPDMVCPVGTIKAGVLATAEVYWQRTNKTLDVQLKERFYNWRTKF</sequence>
<reference evidence="3 4" key="1">
    <citation type="journal article" date="2016" name="Nat. Commun.">
        <title>Thousands of microbial genomes shed light on interconnected biogeochemical processes in an aquifer system.</title>
        <authorList>
            <person name="Anantharaman K."/>
            <person name="Brown C.T."/>
            <person name="Hug L.A."/>
            <person name="Sharon I."/>
            <person name="Castelle C.J."/>
            <person name="Probst A.J."/>
            <person name="Thomas B.C."/>
            <person name="Singh A."/>
            <person name="Wilkins M.J."/>
            <person name="Karaoz U."/>
            <person name="Brodie E.L."/>
            <person name="Williams K.H."/>
            <person name="Hubbard S.S."/>
            <person name="Banfield J.F."/>
        </authorList>
    </citation>
    <scope>NUCLEOTIDE SEQUENCE [LARGE SCALE GENOMIC DNA]</scope>
</reference>
<feature type="transmembrane region" description="Helical" evidence="2">
    <location>
        <begin position="53"/>
        <end position="75"/>
    </location>
</feature>
<dbReference type="Proteomes" id="UP000178248">
    <property type="component" value="Unassembled WGS sequence"/>
</dbReference>
<evidence type="ECO:0000256" key="1">
    <source>
        <dbReference type="SAM" id="MobiDB-lite"/>
    </source>
</evidence>
<gene>
    <name evidence="3" type="ORF">A3B30_03905</name>
</gene>
<dbReference type="EMBL" id="MHKM01000023">
    <property type="protein sequence ID" value="OGY91309.1"/>
    <property type="molecule type" value="Genomic_DNA"/>
</dbReference>
<dbReference type="AlphaFoldDB" id="A0A1G2BRX8"/>
<name>A0A1G2BRX8_9BACT</name>